<dbReference type="EMBL" id="MU971371">
    <property type="protein sequence ID" value="KAK9237257.1"/>
    <property type="molecule type" value="Genomic_DNA"/>
</dbReference>
<proteinExistence type="predicted"/>
<sequence length="263" mass="30114">MPPKSFESRARELASAFAAKDYERCSHLLPPLKVTLSQLNILVPLDSSDLSLVTIARDILEIGALTAIFLRDDLLFSRYIAQLSPFYAMKDKIQPPSANERKLIALRLLLLLSKNDIAEFHTELETLEDEADKDIYIRYPVMLERWLMEGSYDKVWKATTQRSEVPAEEFAIFADILVDTIRSEIATCSEKAYPSLPLMNAKHLLFFTEDKDLLEFIEQRGWTVKDGRIYFPQESTDSLETGLPMENVIENTLGYARELETIV</sequence>
<evidence type="ECO:0000313" key="2">
    <source>
        <dbReference type="Proteomes" id="UP001433508"/>
    </source>
</evidence>
<reference evidence="2" key="1">
    <citation type="journal article" date="2024" name="Front. Bioeng. Biotechnol.">
        <title>Genome-scale model development and genomic sequencing of the oleaginous clade Lipomyces.</title>
        <authorList>
            <person name="Czajka J.J."/>
            <person name="Han Y."/>
            <person name="Kim J."/>
            <person name="Mondo S.J."/>
            <person name="Hofstad B.A."/>
            <person name="Robles A."/>
            <person name="Haridas S."/>
            <person name="Riley R."/>
            <person name="LaButti K."/>
            <person name="Pangilinan J."/>
            <person name="Andreopoulos W."/>
            <person name="Lipzen A."/>
            <person name="Yan J."/>
            <person name="Wang M."/>
            <person name="Ng V."/>
            <person name="Grigoriev I.V."/>
            <person name="Spatafora J.W."/>
            <person name="Magnuson J.K."/>
            <person name="Baker S.E."/>
            <person name="Pomraning K.R."/>
        </authorList>
    </citation>
    <scope>NUCLEOTIDE SEQUENCE [LARGE SCALE GENOMIC DNA]</scope>
    <source>
        <strain evidence="2">CBS 7786</strain>
    </source>
</reference>
<accession>A0ACC3T075</accession>
<dbReference type="Proteomes" id="UP001433508">
    <property type="component" value="Unassembled WGS sequence"/>
</dbReference>
<evidence type="ECO:0000313" key="1">
    <source>
        <dbReference type="EMBL" id="KAK9237257.1"/>
    </source>
</evidence>
<organism evidence="1 2">
    <name type="scientific">Lipomyces kononenkoae</name>
    <name type="common">Yeast</name>
    <dbReference type="NCBI Taxonomy" id="34357"/>
    <lineage>
        <taxon>Eukaryota</taxon>
        <taxon>Fungi</taxon>
        <taxon>Dikarya</taxon>
        <taxon>Ascomycota</taxon>
        <taxon>Saccharomycotina</taxon>
        <taxon>Lipomycetes</taxon>
        <taxon>Lipomycetales</taxon>
        <taxon>Lipomycetaceae</taxon>
        <taxon>Lipomyces</taxon>
    </lineage>
</organism>
<protein>
    <submittedName>
        <fullName evidence="1">SAC3/GANP/Nin1/mts3/eIF-3 p25 family-domain-containing protein</fullName>
    </submittedName>
</protein>
<comment type="caution">
    <text evidence="1">The sequence shown here is derived from an EMBL/GenBank/DDBJ whole genome shotgun (WGS) entry which is preliminary data.</text>
</comment>
<gene>
    <name evidence="1" type="ORF">V1525DRAFT_450619</name>
</gene>
<name>A0ACC3T075_LIPKO</name>
<keyword evidence="2" id="KW-1185">Reference proteome</keyword>